<dbReference type="OrthoDB" id="447173at2759"/>
<organism evidence="2 3">
    <name type="scientific">Ephemerocybe angulata</name>
    <dbReference type="NCBI Taxonomy" id="980116"/>
    <lineage>
        <taxon>Eukaryota</taxon>
        <taxon>Fungi</taxon>
        <taxon>Dikarya</taxon>
        <taxon>Basidiomycota</taxon>
        <taxon>Agaricomycotina</taxon>
        <taxon>Agaricomycetes</taxon>
        <taxon>Agaricomycetidae</taxon>
        <taxon>Agaricales</taxon>
        <taxon>Agaricineae</taxon>
        <taxon>Psathyrellaceae</taxon>
        <taxon>Ephemerocybe</taxon>
    </lineage>
</organism>
<dbReference type="Proteomes" id="UP000541558">
    <property type="component" value="Unassembled WGS sequence"/>
</dbReference>
<name>A0A8H5FIG9_9AGAR</name>
<dbReference type="InterPro" id="IPR013594">
    <property type="entry name" value="Dynein_heavy_tail"/>
</dbReference>
<dbReference type="EMBL" id="JAACJK010000019">
    <property type="protein sequence ID" value="KAF5338021.1"/>
    <property type="molecule type" value="Genomic_DNA"/>
</dbReference>
<sequence length="105" mass="11196">MGVDGRLFEIVKVRVATTGASAIAAPASSGCTITSGQFQLAVNFDPQIITLFKEVSNLFQVPHAVTNMAKDAKKVYPHAVSLMETVGTYGQMLDLVPEKNRAVEG</sequence>
<reference evidence="2 3" key="1">
    <citation type="journal article" date="2020" name="ISME J.">
        <title>Uncovering the hidden diversity of litter-decomposition mechanisms in mushroom-forming fungi.</title>
        <authorList>
            <person name="Floudas D."/>
            <person name="Bentzer J."/>
            <person name="Ahren D."/>
            <person name="Johansson T."/>
            <person name="Persson P."/>
            <person name="Tunlid A."/>
        </authorList>
    </citation>
    <scope>NUCLEOTIDE SEQUENCE [LARGE SCALE GENOMIC DNA]</scope>
    <source>
        <strain evidence="2 3">CBS 175.51</strain>
    </source>
</reference>
<comment type="caution">
    <text evidence="2">The sequence shown here is derived from an EMBL/GenBank/DDBJ whole genome shotgun (WGS) entry which is preliminary data.</text>
</comment>
<evidence type="ECO:0000259" key="1">
    <source>
        <dbReference type="Pfam" id="PF08385"/>
    </source>
</evidence>
<accession>A0A8H5FIG9</accession>
<dbReference type="PROSITE" id="PS51257">
    <property type="entry name" value="PROKAR_LIPOPROTEIN"/>
    <property type="match status" value="1"/>
</dbReference>
<keyword evidence="3" id="KW-1185">Reference proteome</keyword>
<gene>
    <name evidence="2" type="ORF">D9611_014642</name>
</gene>
<evidence type="ECO:0000313" key="3">
    <source>
        <dbReference type="Proteomes" id="UP000541558"/>
    </source>
</evidence>
<proteinExistence type="predicted"/>
<protein>
    <recommendedName>
        <fullName evidence="1">Dynein heavy chain tail domain-containing protein</fullName>
    </recommendedName>
</protein>
<evidence type="ECO:0000313" key="2">
    <source>
        <dbReference type="EMBL" id="KAF5338021.1"/>
    </source>
</evidence>
<dbReference type="Pfam" id="PF08385">
    <property type="entry name" value="DHC_N1"/>
    <property type="match status" value="1"/>
</dbReference>
<feature type="domain" description="Dynein heavy chain tail" evidence="1">
    <location>
        <begin position="39"/>
        <end position="100"/>
    </location>
</feature>
<dbReference type="AlphaFoldDB" id="A0A8H5FIG9"/>